<dbReference type="SUPFAM" id="SSF75304">
    <property type="entry name" value="Amidase signature (AS) enzymes"/>
    <property type="match status" value="1"/>
</dbReference>
<organism evidence="2 3">
    <name type="scientific">Virgibacillus indicus</name>
    <dbReference type="NCBI Taxonomy" id="2024554"/>
    <lineage>
        <taxon>Bacteria</taxon>
        <taxon>Bacillati</taxon>
        <taxon>Bacillota</taxon>
        <taxon>Bacilli</taxon>
        <taxon>Bacillales</taxon>
        <taxon>Bacillaceae</taxon>
        <taxon>Virgibacillus</taxon>
    </lineage>
</organism>
<keyword evidence="3" id="KW-1185">Reference proteome</keyword>
<dbReference type="RefSeq" id="WP_094887106.1">
    <property type="nucleotide sequence ID" value="NZ_NPMS01000011.1"/>
</dbReference>
<dbReference type="InterPro" id="IPR023631">
    <property type="entry name" value="Amidase_dom"/>
</dbReference>
<protein>
    <recommendedName>
        <fullName evidence="1">Amidase domain-containing protein</fullName>
    </recommendedName>
</protein>
<reference evidence="2 3" key="1">
    <citation type="submission" date="2017-08" db="EMBL/GenBank/DDBJ databases">
        <title>Virgibacillus indicus sp. nov. and Virgibacillus profoundi sp. nov, two moderately halophilic bacteria isolated from marine sediment by using the Microfluidic Streak Plate.</title>
        <authorList>
            <person name="Xu B."/>
            <person name="Hu B."/>
            <person name="Wang J."/>
            <person name="Zhu Y."/>
            <person name="Huang L."/>
            <person name="Du W."/>
            <person name="Huang Y."/>
        </authorList>
    </citation>
    <scope>NUCLEOTIDE SEQUENCE [LARGE SCALE GENOMIC DNA]</scope>
    <source>
        <strain evidence="2 3">IO3-P2-C2</strain>
    </source>
</reference>
<dbReference type="AlphaFoldDB" id="A0A265N648"/>
<proteinExistence type="predicted"/>
<comment type="caution">
    <text evidence="2">The sequence shown here is derived from an EMBL/GenBank/DDBJ whole genome shotgun (WGS) entry which is preliminary data.</text>
</comment>
<evidence type="ECO:0000313" key="2">
    <source>
        <dbReference type="EMBL" id="OZU87317.1"/>
    </source>
</evidence>
<feature type="domain" description="Amidase" evidence="1">
    <location>
        <begin position="25"/>
        <end position="79"/>
    </location>
</feature>
<dbReference type="Pfam" id="PF01425">
    <property type="entry name" value="Amidase"/>
    <property type="match status" value="1"/>
</dbReference>
<name>A0A265N648_9BACI</name>
<evidence type="ECO:0000313" key="3">
    <source>
        <dbReference type="Proteomes" id="UP000216498"/>
    </source>
</evidence>
<dbReference type="EMBL" id="NPMS01000011">
    <property type="protein sequence ID" value="OZU87317.1"/>
    <property type="molecule type" value="Genomic_DNA"/>
</dbReference>
<sequence>MTDLSFLTVTELAPLIKSRQLSPIELTKHMLSRIDKFDPLLHTYITPLHELALKQAGESENEIMRGEYKGPLHGIPILLRIPFYNKNC</sequence>
<evidence type="ECO:0000259" key="1">
    <source>
        <dbReference type="Pfam" id="PF01425"/>
    </source>
</evidence>
<dbReference type="Gene3D" id="3.90.1300.10">
    <property type="entry name" value="Amidase signature (AS) domain"/>
    <property type="match status" value="1"/>
</dbReference>
<accession>A0A265N648</accession>
<dbReference type="OrthoDB" id="9811471at2"/>
<dbReference type="Proteomes" id="UP000216498">
    <property type="component" value="Unassembled WGS sequence"/>
</dbReference>
<dbReference type="InterPro" id="IPR036928">
    <property type="entry name" value="AS_sf"/>
</dbReference>
<gene>
    <name evidence="2" type="ORF">CIL03_17120</name>
</gene>